<dbReference type="InterPro" id="IPR036388">
    <property type="entry name" value="WH-like_DNA-bd_sf"/>
</dbReference>
<dbReference type="GO" id="GO:0004016">
    <property type="term" value="F:adenylate cyclase activity"/>
    <property type="evidence" value="ECO:0007669"/>
    <property type="project" value="TreeGrafter"/>
</dbReference>
<evidence type="ECO:0000313" key="6">
    <source>
        <dbReference type="Proteomes" id="UP001064782"/>
    </source>
</evidence>
<evidence type="ECO:0000256" key="1">
    <source>
        <dbReference type="ARBA" id="ARBA00022741"/>
    </source>
</evidence>
<dbReference type="InterPro" id="IPR041664">
    <property type="entry name" value="AAA_16"/>
</dbReference>
<reference evidence="5" key="1">
    <citation type="submission" date="2022-08" db="EMBL/GenBank/DDBJ databases">
        <title>Mycobacterium kiyosense sp. nov., scotochromogenic slow-glowing species isolated from respiratory specimens.</title>
        <authorList>
            <person name="Fukano H."/>
            <person name="Kazumi Y."/>
            <person name="Sakagami N."/>
            <person name="Ato M."/>
            <person name="Mitarai S."/>
            <person name="Hoshino Y."/>
        </authorList>
    </citation>
    <scope>NUCLEOTIDE SEQUENCE</scope>
    <source>
        <strain evidence="5">1413</strain>
        <strain evidence="4">SRL2020-028</strain>
    </source>
</reference>
<accession>A0A9P3Q2V1</accession>
<dbReference type="GO" id="GO:0003677">
    <property type="term" value="F:DNA binding"/>
    <property type="evidence" value="ECO:0007669"/>
    <property type="project" value="InterPro"/>
</dbReference>
<dbReference type="GO" id="GO:0005524">
    <property type="term" value="F:ATP binding"/>
    <property type="evidence" value="ECO:0007669"/>
    <property type="project" value="UniProtKB-KW"/>
</dbReference>
<dbReference type="PANTHER" id="PTHR16305:SF35">
    <property type="entry name" value="TRANSCRIPTIONAL ACTIVATOR DOMAIN"/>
    <property type="match status" value="1"/>
</dbReference>
<keyword evidence="1" id="KW-0547">Nucleotide-binding</keyword>
<dbReference type="Gene3D" id="1.25.40.10">
    <property type="entry name" value="Tetratricopeptide repeat domain"/>
    <property type="match status" value="2"/>
</dbReference>
<dbReference type="Proteomes" id="UP001165663">
    <property type="component" value="Unassembled WGS sequence"/>
</dbReference>
<dbReference type="RefSeq" id="WP_236977929.1">
    <property type="nucleotide sequence ID" value="NZ_BRXE01000016.1"/>
</dbReference>
<dbReference type="Proteomes" id="UP001064782">
    <property type="component" value="Unassembled WGS sequence"/>
</dbReference>
<name>A0A9P3Q2V1_9MYCO</name>
<dbReference type="InterPro" id="IPR016032">
    <property type="entry name" value="Sig_transdc_resp-reg_C-effctor"/>
</dbReference>
<dbReference type="AlphaFoldDB" id="A0A9P3Q2V1"/>
<evidence type="ECO:0000313" key="4">
    <source>
        <dbReference type="EMBL" id="GLB82824.1"/>
    </source>
</evidence>
<comment type="caution">
    <text evidence="5">The sequence shown here is derived from an EMBL/GenBank/DDBJ whole genome shotgun (WGS) entry which is preliminary data.</text>
</comment>
<evidence type="ECO:0000256" key="2">
    <source>
        <dbReference type="ARBA" id="ARBA00022840"/>
    </source>
</evidence>
<dbReference type="GO" id="GO:0005737">
    <property type="term" value="C:cytoplasm"/>
    <property type="evidence" value="ECO:0007669"/>
    <property type="project" value="TreeGrafter"/>
</dbReference>
<dbReference type="EMBL" id="BRXE01000016">
    <property type="protein sequence ID" value="GLB82824.1"/>
    <property type="molecule type" value="Genomic_DNA"/>
</dbReference>
<dbReference type="GeneID" id="83628022"/>
<proteinExistence type="predicted"/>
<dbReference type="SMART" id="SM00421">
    <property type="entry name" value="HTH_LUXR"/>
    <property type="match status" value="1"/>
</dbReference>
<dbReference type="PROSITE" id="PS50043">
    <property type="entry name" value="HTH_LUXR_2"/>
    <property type="match status" value="1"/>
</dbReference>
<dbReference type="InterPro" id="IPR027417">
    <property type="entry name" value="P-loop_NTPase"/>
</dbReference>
<dbReference type="EMBL" id="BRZI01000009">
    <property type="protein sequence ID" value="GLD29916.1"/>
    <property type="molecule type" value="Genomic_DNA"/>
</dbReference>
<dbReference type="InterPro" id="IPR000792">
    <property type="entry name" value="Tscrpt_reg_LuxR_C"/>
</dbReference>
<dbReference type="PANTHER" id="PTHR16305">
    <property type="entry name" value="TESTICULAR SOLUBLE ADENYLYL CYCLASE"/>
    <property type="match status" value="1"/>
</dbReference>
<dbReference type="SUPFAM" id="SSF46894">
    <property type="entry name" value="C-terminal effector domain of the bipartite response regulators"/>
    <property type="match status" value="1"/>
</dbReference>
<gene>
    <name evidence="5" type="ORF">Mkiyose1413_17990</name>
    <name evidence="4" type="ORF">SRL2020028_20800</name>
</gene>
<dbReference type="SUPFAM" id="SSF48452">
    <property type="entry name" value="TPR-like"/>
    <property type="match status" value="2"/>
</dbReference>
<evidence type="ECO:0000259" key="3">
    <source>
        <dbReference type="PROSITE" id="PS50043"/>
    </source>
</evidence>
<dbReference type="CDD" id="cd06170">
    <property type="entry name" value="LuxR_C_like"/>
    <property type="match status" value="1"/>
</dbReference>
<sequence length="925" mass="97423">MGHHRAREAGAATRAVSAFLARAAAGPAGLLIEGEAGIGKTTLWAEVLQRGAQAGFRVLTARASPSETRLTFSVLADLLDDVEPAVLERLPSVQHLALDRVLLRGAEGPATDERVAAAAFRSVVESMARQSPVLVAIDGLPFLDAASQAVVGYAARRFNGPVGVLVTAPTNVAEVPDVSWLQLAHPDAVDRLKLGPLSLGALHAVLATRLGRTLSRPVITRIHQISGGNPFYALELARTVDADRADGHLGFPPSLRELVEQHLKTVGSEAIRLLLATACAADPTVEELAQATSTSVEQVVALLESVEQQGIIVLDGNRVQFTHPLLSYGVYVHSGASQRRAMHRTLASLTGIPELRARHLALAAVSADEATLQALDSAAAAAAARGAPSAAAELIELAIGLGGDNPLRRLGVAEQHFRAGAFDRADQHLQQVIDTTPPGTLRALALMLRGAVYGYGDRFTLAVPMLEQGLAEVGDDSPGLRVQGLLLLALAVGLTGDMSSSVDYARRAVADAEKAGDATARSHALALWAHVSFMYGLGTDEDALRTALELENHDVPAPITLQPSAVAAVNQTWTGNLHDARAKMAAITQRCIDRGNEVDVVWAAQFSTTVELWLGNFDDAAQAADEMVQHAKQIGGALSLIDALTCQAAVAAHRGSEDEARLAANAAIDAAAGNGFGFKIAAATAPLVFLEVSLRNYEAAHMLLKPMLDVFDPIHGTEIVVGGFLPDAIETLVALGHLDDAEPLVAALETNGARLDRPWMLTTAARGRAMLLSAQGDLGAAAELAEQALAHHARLPMPFERARTQLLLGQLQRRRRRRQAAVETLTEALDGFDAVGAPLWAARARADLARVNAAASDGGGLTPAELRIAERAAVGLSNRDIAAELFVSPKTVEMNLSRVYRKLGVRSRSQLHAKLSGGDNAASRG</sequence>
<dbReference type="Gene3D" id="1.10.10.10">
    <property type="entry name" value="Winged helix-like DNA-binding domain superfamily/Winged helix DNA-binding domain"/>
    <property type="match status" value="1"/>
</dbReference>
<feature type="domain" description="HTH luxR-type" evidence="3">
    <location>
        <begin position="854"/>
        <end position="919"/>
    </location>
</feature>
<keyword evidence="2" id="KW-0067">ATP-binding</keyword>
<dbReference type="Pfam" id="PF00196">
    <property type="entry name" value="GerE"/>
    <property type="match status" value="1"/>
</dbReference>
<dbReference type="SUPFAM" id="SSF52540">
    <property type="entry name" value="P-loop containing nucleoside triphosphate hydrolases"/>
    <property type="match status" value="1"/>
</dbReference>
<protein>
    <submittedName>
        <fullName evidence="5">Transcriptional regulator</fullName>
    </submittedName>
</protein>
<dbReference type="GO" id="GO:0006355">
    <property type="term" value="P:regulation of DNA-templated transcription"/>
    <property type="evidence" value="ECO:0007669"/>
    <property type="project" value="InterPro"/>
</dbReference>
<organism evidence="5 6">
    <name type="scientific">Mycobacterium kiyosense</name>
    <dbReference type="NCBI Taxonomy" id="2871094"/>
    <lineage>
        <taxon>Bacteria</taxon>
        <taxon>Bacillati</taxon>
        <taxon>Actinomycetota</taxon>
        <taxon>Actinomycetes</taxon>
        <taxon>Mycobacteriales</taxon>
        <taxon>Mycobacteriaceae</taxon>
        <taxon>Mycobacterium</taxon>
    </lineage>
</organism>
<dbReference type="PROSITE" id="PS00622">
    <property type="entry name" value="HTH_LUXR_1"/>
    <property type="match status" value="1"/>
</dbReference>
<dbReference type="PRINTS" id="PR00038">
    <property type="entry name" value="HTHLUXR"/>
</dbReference>
<dbReference type="InterPro" id="IPR011990">
    <property type="entry name" value="TPR-like_helical_dom_sf"/>
</dbReference>
<dbReference type="Pfam" id="PF13191">
    <property type="entry name" value="AAA_16"/>
    <property type="match status" value="1"/>
</dbReference>
<keyword evidence="6" id="KW-1185">Reference proteome</keyword>
<evidence type="ECO:0000313" key="5">
    <source>
        <dbReference type="EMBL" id="GLD29916.1"/>
    </source>
</evidence>